<feature type="region of interest" description="Disordered" evidence="1">
    <location>
        <begin position="1"/>
        <end position="65"/>
    </location>
</feature>
<dbReference type="InterPro" id="IPR003034">
    <property type="entry name" value="SAP_dom"/>
</dbReference>
<sequence>MALARGMGTPGLCRRTPSLGSTGRLRPSPLRPSPRLPARRAPAAPAAARRRTAAPDDGGAGGGSDLEAQLLGVEYQRLLRLARARGVKLSGGKPTKGDVVGALVEAFAAEGVTQLTEEMLSSEPPPAAPRRARAAAAAPPPPPPPQSEPAAAAGAGRAAESAAADAAAGGVDAGEVFFELKRELAAFPYAQLVKSLKGRGLSAQGAAEALVERLARAVMAESAATNALPPPPRPATPGAAPRGAAAAAAPPPPPAGLPAGEREWLLADRQQQLLDELMDVPREELAAALEQAGEEVDPLETQEELAHRASWVLAAEEVDMLEARAAVPAAAPSAGRGAAAAAAPAAAPGGGPMGLFSGEKALLLDSLTPADVRMMKVKDLRDVLRTLGLSAEGGRYECRDRLLTVLAAHGAVKVGDKPALVLELSKMTLRELRDELRMRGASDEGTKGELERRLARAALAAAGHLTDAGDEPEAVTAASQAAAAASKHGVQLLLEPYDESTHAVLRTEPAATVALLFGGAPGEGAQVALESARALADALHTAPLLGAAAWGRRDGAGEAPGRGVAVEAYWVDPEGGAAWQVPLADLYSLQAPELALQLPAVAAGSWPDPAALARHLKSRGVTGAVASLPGGAAAAAAEALGREGVAVAGGAAGAAEDRWALLQRLQEAKFPTLPAILIEASDFGAAPAGGDAGGGKKRRATRRSKTVAADAAAAAAAGAQPQEGARRPAAALRDAARAAAAAALAAEAATTDAAAAAAEASVGAGGDAGAALAAAAGVAKDGPAADPATARMAEKLAEWCGVSGLDPEIQTFALSARGDTSSDPLIHACGAERAAVAARAMVDAGLPSVVIEPRHGQLLRWQVVVLGARQSGDPPAALMPAEVEFYHTPQEIMRQQLQLAERDMLQAGLPPEEIDRRLAVLAAQEPNPNFTTVPPLPRPLPGLTIKLHSPPRLSLKVIHTLRHAAAKAVQELGLNRPGAAVVVSGWADVDPDWRRRYARPDGYLEPFAADDEIAYGKLLAQDQADEAADPLPISTYIDPATDIADLSKFDPSRRCVRAANGEATVFVAGVSADAPLVRAGAALQQAAEVGLTPAALARHLLNAAAGPSGPQLPPPPPPVDAAQSFGRAHLTGATRPAHEVQAELEEWRQTGLLPIDKTDPAPWTRIELADEDLLEPLDPEQPFEHLVAVAQAIVNPHPLTQYSGWEGGEGVEEWQPEFDTRTQEDIHAARAATLGLDEEQSEAHRTVLGLWDRGLPAPRELVDKVYGPSVLPGGVPDDEAMGKEGEMEGRAVLGYAMAALPEPPGEEEDDGEEDRPTGLLARALGIPDPSASSDPRGATWGPGAEWDRLRDEGKGSPDGRLGADVPLLPPQPAGLGGEDDPVTDTQLPPGASLARLAEDGAAAAAAARRAVPASWEAAAEGAPRPPVVVDGPEALEAAVAAALARKPRVWVLMGGDGDERHASMAGGASVVAKLRRYPDLQVEPFLLPPADAGAGEARRRAVLLARGVDYATIGIPEQEWPEDMTRSEMLHMSPMAAPLRDRLVWGVHEAHLHRHSVEAALEAAEAAAAAGGTAYWGADAALRARKVAALDVQSELDNLYVEGIGTAWGSRPVSAPPPPRVASLEDWALEAAGCGAVVFIALHDSEQVGGELQALLEEAGVPFTGAGSEAAVRVADRLRLSEAVEAFAAAKEQQLRAAGEEEAAAGVLVPPKKLLQTDHLTDASEWADTCEELWQRLREGWEVGALAIKPLSGGSGVGVAKITGPGDLSIYGAAVREYAALIPSGLLASQSGDVVMPPRPGGQLLVEPWVDGDAVTASPGDGAGDGPRVEAAGASPWVEFTVGLIGGAGSLHAMAPSLVAASPSGGRVHVTPAPPHIIPPPAAAALRARATEVGEHLGLRGLAQLDGFVNAETGDVIVLDARAFPKLGDGHPLLQQAREAGFLVIIILPLLLLLLLLLLPLLLLGAALLESPPMLPHQLLRRQLALALEAAEADRAAAEAARLGVPAWYAAAAPGGGAAGGAAAGGDREEYDLDIGLGPGGLGGPSDEEGLEGDVAGDLAWTR</sequence>
<dbReference type="PANTHER" id="PTHR23132">
    <property type="entry name" value="D-ALANINE--D-ALANINE LIGASE"/>
    <property type="match status" value="1"/>
</dbReference>
<feature type="domain" description="SAP" evidence="3">
    <location>
        <begin position="424"/>
        <end position="458"/>
    </location>
</feature>
<evidence type="ECO:0000256" key="1">
    <source>
        <dbReference type="SAM" id="MobiDB-lite"/>
    </source>
</evidence>
<keyword evidence="2" id="KW-1133">Transmembrane helix</keyword>
<gene>
    <name evidence="4" type="ORF">Rsub_12690</name>
</gene>
<accession>A0A2V0PJB6</accession>
<dbReference type="PROSITE" id="PS50800">
    <property type="entry name" value="SAP"/>
    <property type="match status" value="2"/>
</dbReference>
<feature type="domain" description="SAP" evidence="3">
    <location>
        <begin position="372"/>
        <end position="406"/>
    </location>
</feature>
<protein>
    <recommendedName>
        <fullName evidence="3">SAP domain-containing protein</fullName>
    </recommendedName>
</protein>
<dbReference type="GO" id="GO:0008716">
    <property type="term" value="F:D-alanine-D-alanine ligase activity"/>
    <property type="evidence" value="ECO:0007669"/>
    <property type="project" value="TreeGrafter"/>
</dbReference>
<feature type="region of interest" description="Disordered" evidence="1">
    <location>
        <begin position="1322"/>
        <end position="1387"/>
    </location>
</feature>
<dbReference type="Gene3D" id="1.10.720.30">
    <property type="entry name" value="SAP domain"/>
    <property type="match status" value="1"/>
</dbReference>
<organism evidence="4 5">
    <name type="scientific">Raphidocelis subcapitata</name>
    <dbReference type="NCBI Taxonomy" id="307507"/>
    <lineage>
        <taxon>Eukaryota</taxon>
        <taxon>Viridiplantae</taxon>
        <taxon>Chlorophyta</taxon>
        <taxon>core chlorophytes</taxon>
        <taxon>Chlorophyceae</taxon>
        <taxon>CS clade</taxon>
        <taxon>Sphaeropleales</taxon>
        <taxon>Selenastraceae</taxon>
        <taxon>Raphidocelis</taxon>
    </lineage>
</organism>
<feature type="region of interest" description="Disordered" evidence="1">
    <location>
        <begin position="116"/>
        <end position="158"/>
    </location>
</feature>
<feature type="compositionally biased region" description="Low complexity" evidence="1">
    <location>
        <begin position="148"/>
        <end position="158"/>
    </location>
</feature>
<feature type="compositionally biased region" description="Basic and acidic residues" evidence="1">
    <location>
        <begin position="1345"/>
        <end position="1357"/>
    </location>
</feature>
<keyword evidence="2" id="KW-0472">Membrane</keyword>
<feature type="compositionally biased region" description="Low complexity" evidence="1">
    <location>
        <begin position="236"/>
        <end position="248"/>
    </location>
</feature>
<dbReference type="SMART" id="SM00513">
    <property type="entry name" value="SAP"/>
    <property type="match status" value="3"/>
</dbReference>
<dbReference type="Pfam" id="PF02037">
    <property type="entry name" value="SAP"/>
    <property type="match status" value="1"/>
</dbReference>
<dbReference type="InterPro" id="IPR036361">
    <property type="entry name" value="SAP_dom_sf"/>
</dbReference>
<evidence type="ECO:0000259" key="3">
    <source>
        <dbReference type="PROSITE" id="PS50800"/>
    </source>
</evidence>
<dbReference type="OrthoDB" id="548179at2759"/>
<name>A0A2V0PJB6_9CHLO</name>
<reference evidence="4 5" key="1">
    <citation type="journal article" date="2018" name="Sci. Rep.">
        <title>Raphidocelis subcapitata (=Pseudokirchneriella subcapitata) provides an insight into genome evolution and environmental adaptations in the Sphaeropleales.</title>
        <authorList>
            <person name="Suzuki S."/>
            <person name="Yamaguchi H."/>
            <person name="Nakajima N."/>
            <person name="Kawachi M."/>
        </authorList>
    </citation>
    <scope>NUCLEOTIDE SEQUENCE [LARGE SCALE GENOMIC DNA]</scope>
    <source>
        <strain evidence="4 5">NIES-35</strain>
    </source>
</reference>
<feature type="region of interest" description="Disordered" evidence="1">
    <location>
        <begin position="2037"/>
        <end position="2063"/>
    </location>
</feature>
<feature type="transmembrane region" description="Helical" evidence="2">
    <location>
        <begin position="1942"/>
        <end position="1969"/>
    </location>
</feature>
<keyword evidence="2" id="KW-0812">Transmembrane</keyword>
<dbReference type="EMBL" id="BDRX01000179">
    <property type="protein sequence ID" value="GBF99894.1"/>
    <property type="molecule type" value="Genomic_DNA"/>
</dbReference>
<feature type="region of interest" description="Disordered" evidence="1">
    <location>
        <begin position="223"/>
        <end position="260"/>
    </location>
</feature>
<dbReference type="Gene3D" id="3.30.470.20">
    <property type="entry name" value="ATP-grasp fold, B domain"/>
    <property type="match status" value="1"/>
</dbReference>
<dbReference type="InParanoid" id="A0A2V0PJB6"/>
<dbReference type="Proteomes" id="UP000247498">
    <property type="component" value="Unassembled WGS sequence"/>
</dbReference>
<evidence type="ECO:0000313" key="4">
    <source>
        <dbReference type="EMBL" id="GBF99894.1"/>
    </source>
</evidence>
<dbReference type="STRING" id="307507.A0A2V0PJB6"/>
<comment type="caution">
    <text evidence="4">The sequence shown here is derived from an EMBL/GenBank/DDBJ whole genome shotgun (WGS) entry which is preliminary data.</text>
</comment>
<keyword evidence="5" id="KW-1185">Reference proteome</keyword>
<dbReference type="Gene3D" id="3.40.50.20">
    <property type="match status" value="1"/>
</dbReference>
<evidence type="ECO:0000256" key="2">
    <source>
        <dbReference type="SAM" id="Phobius"/>
    </source>
</evidence>
<dbReference type="PANTHER" id="PTHR23132:SF0">
    <property type="entry name" value="D-ALANINE-D-ALANINE LIGASE FAMILY"/>
    <property type="match status" value="1"/>
</dbReference>
<dbReference type="SUPFAM" id="SSF56059">
    <property type="entry name" value="Glutathione synthetase ATP-binding domain-like"/>
    <property type="match status" value="1"/>
</dbReference>
<proteinExistence type="predicted"/>
<evidence type="ECO:0000313" key="5">
    <source>
        <dbReference type="Proteomes" id="UP000247498"/>
    </source>
</evidence>
<feature type="compositionally biased region" description="Pro residues" evidence="1">
    <location>
        <begin position="138"/>
        <end position="147"/>
    </location>
</feature>